<dbReference type="InterPro" id="IPR011989">
    <property type="entry name" value="ARM-like"/>
</dbReference>
<evidence type="ECO:0000256" key="1">
    <source>
        <dbReference type="ARBA" id="ARBA00005724"/>
    </source>
</evidence>
<dbReference type="PANTHER" id="PTHR20959:SF1">
    <property type="entry name" value="TRANSPORT AND GOLGI ORGANIZATION PROTEIN 6 HOMOLOG"/>
    <property type="match status" value="1"/>
</dbReference>
<evidence type="ECO:0000256" key="2">
    <source>
        <dbReference type="SAM" id="MobiDB-lite"/>
    </source>
</evidence>
<feature type="region of interest" description="Disordered" evidence="2">
    <location>
        <begin position="658"/>
        <end position="684"/>
    </location>
</feature>
<keyword evidence="5" id="KW-1185">Reference proteome</keyword>
<feature type="region of interest" description="Disordered" evidence="2">
    <location>
        <begin position="967"/>
        <end position="1012"/>
    </location>
</feature>
<feature type="compositionally biased region" description="Basic and acidic residues" evidence="2">
    <location>
        <begin position="988"/>
        <end position="1002"/>
    </location>
</feature>
<dbReference type="GeneID" id="18907726"/>
<dbReference type="GO" id="GO:0009306">
    <property type="term" value="P:protein secretion"/>
    <property type="evidence" value="ECO:0007669"/>
    <property type="project" value="TreeGrafter"/>
</dbReference>
<proteinExistence type="inferred from homology"/>
<feature type="domain" description="RNA polymerase II assembly factor Rtp1 C-terminal" evidence="3">
    <location>
        <begin position="769"/>
        <end position="896"/>
    </location>
</feature>
<name>K5WK46_PHACS</name>
<evidence type="ECO:0000313" key="5">
    <source>
        <dbReference type="Proteomes" id="UP000008370"/>
    </source>
</evidence>
<dbReference type="InterPro" id="IPR016024">
    <property type="entry name" value="ARM-type_fold"/>
</dbReference>
<dbReference type="KEGG" id="pco:PHACADRAFT_114971"/>
<comment type="similarity">
    <text evidence="1">Belongs to the Tango6 family.</text>
</comment>
<dbReference type="OrthoDB" id="39591at2759"/>
<evidence type="ECO:0000313" key="4">
    <source>
        <dbReference type="EMBL" id="EKM59775.1"/>
    </source>
</evidence>
<dbReference type="InParanoid" id="K5WK46"/>
<dbReference type="Pfam" id="PF10363">
    <property type="entry name" value="RTP1_C1"/>
    <property type="match status" value="1"/>
</dbReference>
<dbReference type="RefSeq" id="XP_007392331.1">
    <property type="nucleotide sequence ID" value="XM_007392269.1"/>
</dbReference>
<feature type="compositionally biased region" description="Acidic residues" evidence="2">
    <location>
        <begin position="658"/>
        <end position="675"/>
    </location>
</feature>
<protein>
    <recommendedName>
        <fullName evidence="3">RNA polymerase II assembly factor Rtp1 C-terminal domain-containing protein</fullName>
    </recommendedName>
</protein>
<reference evidence="4 5" key="1">
    <citation type="journal article" date="2012" name="BMC Genomics">
        <title>Comparative genomics of the white-rot fungi, Phanerochaete carnosa and P. chrysosporium, to elucidate the genetic basis of the distinct wood types they colonize.</title>
        <authorList>
            <person name="Suzuki H."/>
            <person name="MacDonald J."/>
            <person name="Syed K."/>
            <person name="Salamov A."/>
            <person name="Hori C."/>
            <person name="Aerts A."/>
            <person name="Henrissat B."/>
            <person name="Wiebenga A."/>
            <person name="vanKuyk P.A."/>
            <person name="Barry K."/>
            <person name="Lindquist E."/>
            <person name="LaButti K."/>
            <person name="Lapidus A."/>
            <person name="Lucas S."/>
            <person name="Coutinho P."/>
            <person name="Gong Y."/>
            <person name="Samejima M."/>
            <person name="Mahadevan R."/>
            <person name="Abou-Zaid M."/>
            <person name="de Vries R.P."/>
            <person name="Igarashi K."/>
            <person name="Yadav J.S."/>
            <person name="Grigoriev I.V."/>
            <person name="Master E.R."/>
        </authorList>
    </citation>
    <scope>NUCLEOTIDE SEQUENCE [LARGE SCALE GENOMIC DNA]</scope>
    <source>
        <strain evidence="4 5">HHB-10118-sp</strain>
    </source>
</reference>
<sequence length="1092" mass="118611">MLGAGTERAVQSSNLVSVLQRGAILAGSTGSEGKSDIRDVLTSRLSQYYSALGQDQVSDVNGALENVQLRTAQEALVVIEQVQSIVSPKRPDANRVPTPGQTSENDAPEELLGTRDLAQLCTLLSLVFKWAVEPLLSRVSASIPNTTPGGRRRTEVNIIDLTSVPEDYQLLRSILFRVTRLLLLSGVRGSLNATHITSAIVDRHLGDLLKPCLVLGWLPKSLSSESVLPLDDLRPVAMRLINTLPVSRSVTALSGILSGQVSLVYVQKICSHLMSRQILRHNGVRGLFIALFAEEDVSGDDALLEKLENVAKLLRSLPKGMEENQYYGNIVQQLLSILSAEGDISSSHRRAAAFSLSRMVFPSDEKDRTGALVSRILSPALQRPFLEITQGLLFDNGSSSSSADIPCLAPNQAIQALQTLLTNTDPSPELISSLLTPIVPPLYALLWTFDSVKTSEPLLKTIVRGFMRTWGRLVDGPEGIATLWLVVNGEGGEWQVDVAGAIARIEQTNAISQLGMFTPEDLRRAEEAGEFDVDANILHLRPDPKHFVAFLKSLDRSDVVSDLFVRLLESYRESKAAHEADPMRTLLFLQLIVQIQNQLSSGDSALGILKRPDHVLSFIKHALQTAAQRSSKVDETFASRRQTGLKLEDLHIVDVDEDDSNGEILEADSDDEDEPSIQREGSDEEITSTALNLLLAVMEANPSLNTQTVPILGDIFSLLESLAKESSEAIKPLAREARMVLTARLASSSISQAPTGSTMEAGESPQGTYQKALKLLQDPILPVRAHGLLLLRQLVSARLSNDNTLREPALDRALVPGILGIFLQSLQDDDSYIFLTAVQGLAAMVEGFGKDVLKGLVEMYAKGLDGVGSMALTRLDVDTRTRVGEALGQVIKRCGDALPGYADLLVPPLFGVARASHLPTALRTSALSLLAQFANTSAVATLPYAVDLTAAMLDLLQVESVPVVHKPRDRTTQVSDATSEGGLLEESSESKVDPERSKRRQDAVNYQPTTKDSKIPTLRRSALYFITLLARAFASQLEMSSGSVYALPGDLMRRAKTIVGYVTATDEDLVVRVMARETLEGLDNLAEAMLRL</sequence>
<dbReference type="InterPro" id="IPR019451">
    <property type="entry name" value="Rtp1_C1"/>
</dbReference>
<gene>
    <name evidence="4" type="ORF">PHACADRAFT_114971</name>
</gene>
<dbReference type="HOGENOM" id="CLU_005991_0_0_1"/>
<dbReference type="InterPro" id="IPR039600">
    <property type="entry name" value="TANGO6/Rtp1"/>
</dbReference>
<feature type="region of interest" description="Disordered" evidence="2">
    <location>
        <begin position="89"/>
        <end position="109"/>
    </location>
</feature>
<dbReference type="EMBL" id="JH930469">
    <property type="protein sequence ID" value="EKM59775.1"/>
    <property type="molecule type" value="Genomic_DNA"/>
</dbReference>
<accession>K5WK46</accession>
<dbReference type="Proteomes" id="UP000008370">
    <property type="component" value="Unassembled WGS sequence"/>
</dbReference>
<dbReference type="AlphaFoldDB" id="K5WK46"/>
<dbReference type="Gene3D" id="1.25.10.10">
    <property type="entry name" value="Leucine-rich Repeat Variant"/>
    <property type="match status" value="1"/>
</dbReference>
<evidence type="ECO:0000259" key="3">
    <source>
        <dbReference type="Pfam" id="PF10363"/>
    </source>
</evidence>
<dbReference type="SUPFAM" id="SSF48371">
    <property type="entry name" value="ARM repeat"/>
    <property type="match status" value="1"/>
</dbReference>
<organism evidence="4 5">
    <name type="scientific">Phanerochaete carnosa (strain HHB-10118-sp)</name>
    <name type="common">White-rot fungus</name>
    <name type="synonym">Peniophora carnosa</name>
    <dbReference type="NCBI Taxonomy" id="650164"/>
    <lineage>
        <taxon>Eukaryota</taxon>
        <taxon>Fungi</taxon>
        <taxon>Dikarya</taxon>
        <taxon>Basidiomycota</taxon>
        <taxon>Agaricomycotina</taxon>
        <taxon>Agaricomycetes</taxon>
        <taxon>Polyporales</taxon>
        <taxon>Phanerochaetaceae</taxon>
        <taxon>Phanerochaete</taxon>
    </lineage>
</organism>
<dbReference type="PANTHER" id="PTHR20959">
    <property type="entry name" value="TRANSPORT AND GOLGI ORGANIZATION PROTEIN 6 FAMILY MEMBER"/>
    <property type="match status" value="1"/>
</dbReference>